<accession>A0A6M3ITX1</accession>
<evidence type="ECO:0000313" key="2">
    <source>
        <dbReference type="EMBL" id="QJA79914.1"/>
    </source>
</evidence>
<dbReference type="Gene3D" id="1.10.10.60">
    <property type="entry name" value="Homeodomain-like"/>
    <property type="match status" value="1"/>
</dbReference>
<dbReference type="EMBL" id="MT141433">
    <property type="protein sequence ID" value="QJA61199.1"/>
    <property type="molecule type" value="Genomic_DNA"/>
</dbReference>
<dbReference type="AlphaFoldDB" id="A0A6M3ITX1"/>
<dbReference type="EMBL" id="MT142399">
    <property type="protein sequence ID" value="QJA79914.1"/>
    <property type="molecule type" value="Genomic_DNA"/>
</dbReference>
<gene>
    <name evidence="2" type="ORF">MM415A00818_0003</name>
    <name evidence="1" type="ORF">MM415B00985_0033</name>
</gene>
<dbReference type="SUPFAM" id="SSF88659">
    <property type="entry name" value="Sigma3 and sigma4 domains of RNA polymerase sigma factors"/>
    <property type="match status" value="1"/>
</dbReference>
<evidence type="ECO:0000313" key="1">
    <source>
        <dbReference type="EMBL" id="QJA61199.1"/>
    </source>
</evidence>
<sequence>MITKDLLSSVSSRADVLSRRYYFLEKEDLMQEGYMLLLDLEKKNLSNLQKHKAINNKFANLERDAIYRQRIEKNASSFEVEPDGPHNGESIDEVLEREEITHKLLEDLTSKETVIVEWLSQGVNIHQISETLGVSRDRVYKIVNEIIDKRRELERCDL</sequence>
<organism evidence="1">
    <name type="scientific">viral metagenome</name>
    <dbReference type="NCBI Taxonomy" id="1070528"/>
    <lineage>
        <taxon>unclassified sequences</taxon>
        <taxon>metagenomes</taxon>
        <taxon>organismal metagenomes</taxon>
    </lineage>
</organism>
<protein>
    <submittedName>
        <fullName evidence="1">Putative DNA binding, helix-turn-helix domain containing protein</fullName>
    </submittedName>
</protein>
<reference evidence="1" key="1">
    <citation type="submission" date="2020-03" db="EMBL/GenBank/DDBJ databases">
        <title>The deep terrestrial virosphere.</title>
        <authorList>
            <person name="Holmfeldt K."/>
            <person name="Nilsson E."/>
            <person name="Simone D."/>
            <person name="Lopez-Fernandez M."/>
            <person name="Wu X."/>
            <person name="de Brujin I."/>
            <person name="Lundin D."/>
            <person name="Andersson A."/>
            <person name="Bertilsson S."/>
            <person name="Dopson M."/>
        </authorList>
    </citation>
    <scope>NUCLEOTIDE SEQUENCE</scope>
    <source>
        <strain evidence="2">MM415A00818</strain>
        <strain evidence="1">MM415B00985</strain>
    </source>
</reference>
<proteinExistence type="predicted"/>
<name>A0A6M3ITX1_9ZZZZ</name>
<dbReference type="InterPro" id="IPR013324">
    <property type="entry name" value="RNA_pol_sigma_r3/r4-like"/>
</dbReference>